<evidence type="ECO:0000313" key="3">
    <source>
        <dbReference type="EMBL" id="GGE27313.1"/>
    </source>
</evidence>
<dbReference type="Gene3D" id="3.40.30.10">
    <property type="entry name" value="Glutaredoxin"/>
    <property type="match status" value="1"/>
</dbReference>
<dbReference type="InterPro" id="IPR036249">
    <property type="entry name" value="Thioredoxin-like_sf"/>
</dbReference>
<sequence>MLQVYGIKNCNTVKKAIDWLTENKKEFVFHDYKKEPATLEKLESWEKEVSWEQLLNKKGTTWRKLSPEDQAAVKDSKSANKALLSNNSMIKRPLIESPKGIILGFDEEEYKSKL</sequence>
<dbReference type="PROSITE" id="PS51353">
    <property type="entry name" value="ARSC"/>
    <property type="match status" value="1"/>
</dbReference>
<keyword evidence="4" id="KW-1185">Reference proteome</keyword>
<reference evidence="3" key="1">
    <citation type="journal article" date="2014" name="Int. J. Syst. Evol. Microbiol.">
        <title>Complete genome sequence of Corynebacterium casei LMG S-19264T (=DSM 44701T), isolated from a smear-ripened cheese.</title>
        <authorList>
            <consortium name="US DOE Joint Genome Institute (JGI-PGF)"/>
            <person name="Walter F."/>
            <person name="Albersmeier A."/>
            <person name="Kalinowski J."/>
            <person name="Ruckert C."/>
        </authorList>
    </citation>
    <scope>NUCLEOTIDE SEQUENCE</scope>
    <source>
        <strain evidence="3">CGMCC 1.15966</strain>
    </source>
</reference>
<comment type="caution">
    <text evidence="3">The sequence shown here is derived from an EMBL/GenBank/DDBJ whole genome shotgun (WGS) entry which is preliminary data.</text>
</comment>
<dbReference type="InterPro" id="IPR006504">
    <property type="entry name" value="Tscrpt_reg_Spx/MgsR"/>
</dbReference>
<comment type="similarity">
    <text evidence="1 2">Belongs to the ArsC family.</text>
</comment>
<dbReference type="InterPro" id="IPR006660">
    <property type="entry name" value="Arsenate_reductase-like"/>
</dbReference>
<evidence type="ECO:0000313" key="4">
    <source>
        <dbReference type="Proteomes" id="UP000614460"/>
    </source>
</evidence>
<evidence type="ECO:0000256" key="2">
    <source>
        <dbReference type="PROSITE-ProRule" id="PRU01282"/>
    </source>
</evidence>
<reference evidence="3" key="2">
    <citation type="submission" date="2020-09" db="EMBL/GenBank/DDBJ databases">
        <authorList>
            <person name="Sun Q."/>
            <person name="Zhou Y."/>
        </authorList>
    </citation>
    <scope>NUCLEOTIDE SEQUENCE</scope>
    <source>
        <strain evidence="3">CGMCC 1.15966</strain>
    </source>
</reference>
<proteinExistence type="inferred from homology"/>
<dbReference type="SUPFAM" id="SSF52833">
    <property type="entry name" value="Thioredoxin-like"/>
    <property type="match status" value="1"/>
</dbReference>
<dbReference type="PANTHER" id="PTHR30041:SF8">
    <property type="entry name" value="PROTEIN YFFB"/>
    <property type="match status" value="1"/>
</dbReference>
<dbReference type="EMBL" id="BMKM01000007">
    <property type="protein sequence ID" value="GGE27313.1"/>
    <property type="molecule type" value="Genomic_DNA"/>
</dbReference>
<dbReference type="Pfam" id="PF03960">
    <property type="entry name" value="ArsC"/>
    <property type="match status" value="1"/>
</dbReference>
<dbReference type="Proteomes" id="UP000614460">
    <property type="component" value="Unassembled WGS sequence"/>
</dbReference>
<organism evidence="3 4">
    <name type="scientific">Sphingobacterium cellulitidis</name>
    <dbReference type="NCBI Taxonomy" id="1768011"/>
    <lineage>
        <taxon>Bacteria</taxon>
        <taxon>Pseudomonadati</taxon>
        <taxon>Bacteroidota</taxon>
        <taxon>Sphingobacteriia</taxon>
        <taxon>Sphingobacteriales</taxon>
        <taxon>Sphingobacteriaceae</taxon>
        <taxon>Sphingobacterium</taxon>
    </lineage>
</organism>
<dbReference type="AlphaFoldDB" id="A0A8H9G314"/>
<dbReference type="NCBIfam" id="TIGR01617">
    <property type="entry name" value="arsC_related"/>
    <property type="match status" value="1"/>
</dbReference>
<accession>A0A8H9G314</accession>
<gene>
    <name evidence="3" type="primary">yffB</name>
    <name evidence="3" type="ORF">GCM10011516_26240</name>
</gene>
<name>A0A8H9G314_9SPHI</name>
<dbReference type="PANTHER" id="PTHR30041">
    <property type="entry name" value="ARSENATE REDUCTASE"/>
    <property type="match status" value="1"/>
</dbReference>
<dbReference type="RefSeq" id="WP_182498682.1">
    <property type="nucleotide sequence ID" value="NZ_BMKM01000007.1"/>
</dbReference>
<protein>
    <submittedName>
        <fullName evidence="3">Arsenate reductase</fullName>
    </submittedName>
</protein>
<evidence type="ECO:0000256" key="1">
    <source>
        <dbReference type="ARBA" id="ARBA00007198"/>
    </source>
</evidence>